<gene>
    <name evidence="4" type="ORF">LMG27952_07484</name>
</gene>
<evidence type="ECO:0000256" key="2">
    <source>
        <dbReference type="ARBA" id="ARBA00023004"/>
    </source>
</evidence>
<protein>
    <recommendedName>
        <fullName evidence="3">Gamma-butyrobetaine hydroxylase-like N-terminal domain-containing protein</fullName>
    </recommendedName>
</protein>
<keyword evidence="1" id="KW-0479">Metal-binding</keyword>
<evidence type="ECO:0000256" key="1">
    <source>
        <dbReference type="ARBA" id="ARBA00022723"/>
    </source>
</evidence>
<proteinExistence type="predicted"/>
<keyword evidence="2" id="KW-0408">Iron</keyword>
<dbReference type="InterPro" id="IPR010376">
    <property type="entry name" value="GBBH-like_N"/>
</dbReference>
<name>A0ABN7IIL9_9BURK</name>
<dbReference type="Proteomes" id="UP000656319">
    <property type="component" value="Unassembled WGS sequence"/>
</dbReference>
<organism evidence="4 5">
    <name type="scientific">Paraburkholderia hiiakae</name>
    <dbReference type="NCBI Taxonomy" id="1081782"/>
    <lineage>
        <taxon>Bacteria</taxon>
        <taxon>Pseudomonadati</taxon>
        <taxon>Pseudomonadota</taxon>
        <taxon>Betaproteobacteria</taxon>
        <taxon>Burkholderiales</taxon>
        <taxon>Burkholderiaceae</taxon>
        <taxon>Paraburkholderia</taxon>
    </lineage>
</organism>
<feature type="domain" description="Gamma-butyrobetaine hydroxylase-like N-terminal" evidence="3">
    <location>
        <begin position="9"/>
        <end position="88"/>
    </location>
</feature>
<dbReference type="InterPro" id="IPR038492">
    <property type="entry name" value="GBBH-like_N_sf"/>
</dbReference>
<dbReference type="RefSeq" id="WP_201700900.1">
    <property type="nucleotide sequence ID" value="NZ_CAJHCQ010000036.1"/>
</dbReference>
<comment type="caution">
    <text evidence="4">The sequence shown here is derived from an EMBL/GenBank/DDBJ whole genome shotgun (WGS) entry which is preliminary data.</text>
</comment>
<keyword evidence="5" id="KW-1185">Reference proteome</keyword>
<dbReference type="PANTHER" id="PTHR35303">
    <property type="entry name" value="OS02G0197800 PROTEIN"/>
    <property type="match status" value="1"/>
</dbReference>
<dbReference type="EMBL" id="CAJHCQ010000036">
    <property type="protein sequence ID" value="CAD6561504.1"/>
    <property type="molecule type" value="Genomic_DNA"/>
</dbReference>
<dbReference type="Gene3D" id="3.30.2020.30">
    <property type="match status" value="1"/>
</dbReference>
<sequence>MKTPLEVRNDSVTRALTLCWPTGEIQRVDHVRLRAACPCAACRRVRLGGVAPAAAPDVTLLAIEPMGYGVQLAFSDGHARGIYPWTYLEQLGHGEDR</sequence>
<evidence type="ECO:0000259" key="3">
    <source>
        <dbReference type="Pfam" id="PF06155"/>
    </source>
</evidence>
<evidence type="ECO:0000313" key="5">
    <source>
        <dbReference type="Proteomes" id="UP000656319"/>
    </source>
</evidence>
<accession>A0ABN7IIL9</accession>
<dbReference type="Pfam" id="PF06155">
    <property type="entry name" value="GBBH-like_N"/>
    <property type="match status" value="1"/>
</dbReference>
<dbReference type="PANTHER" id="PTHR35303:SF8">
    <property type="entry name" value="GAMMA-BUTYROBETAINE HYDROXYLASE-LIKE N-TERMINAL DOMAIN-CONTAINING PROTEIN"/>
    <property type="match status" value="1"/>
</dbReference>
<reference evidence="4 5" key="1">
    <citation type="submission" date="2020-10" db="EMBL/GenBank/DDBJ databases">
        <authorList>
            <person name="Peeters C."/>
        </authorList>
    </citation>
    <scope>NUCLEOTIDE SEQUENCE [LARGE SCALE GENOMIC DNA]</scope>
    <source>
        <strain evidence="4 5">LMG 27952</strain>
    </source>
</reference>
<evidence type="ECO:0000313" key="4">
    <source>
        <dbReference type="EMBL" id="CAD6561504.1"/>
    </source>
</evidence>